<evidence type="ECO:0000256" key="3">
    <source>
        <dbReference type="ARBA" id="ARBA00022618"/>
    </source>
</evidence>
<dbReference type="InterPro" id="IPR004939">
    <property type="entry name" value="APC_su10/DOC_dom"/>
</dbReference>
<keyword evidence="4 7" id="KW-0498">Mitosis</keyword>
<dbReference type="OrthoDB" id="24948at2759"/>
<dbReference type="GO" id="GO:0031145">
    <property type="term" value="P:anaphase-promoting complex-dependent catabolic process"/>
    <property type="evidence" value="ECO:0007669"/>
    <property type="project" value="InterPro"/>
</dbReference>
<sequence>MMKLSDDMEQLSGFKEIGSNAVWSVSSCKSGFGVEQLRDNSLETYWQSDGPQPHLINIQFLRRTLVSHVKLYADYKSDESYTPNKIAFRCGTSFHDLREVGVLELNEPTGWVMMRMEERGKKGQPISTFMIQIAIASNHQNGRDTHLRQVKVYSPIEDIPLPVGKMSQFTTTSFSQYSFLR</sequence>
<evidence type="ECO:0000256" key="2">
    <source>
        <dbReference type="ARBA" id="ARBA00013927"/>
    </source>
</evidence>
<reference evidence="8" key="1">
    <citation type="submission" date="2020-11" db="EMBL/GenBank/DDBJ databases">
        <authorList>
            <person name="Tran Van P."/>
        </authorList>
    </citation>
    <scope>NUCLEOTIDE SEQUENCE</scope>
</reference>
<dbReference type="PANTHER" id="PTHR12936">
    <property type="entry name" value="ANAPHASE-PROMOTING COMPLEX 10"/>
    <property type="match status" value="1"/>
</dbReference>
<dbReference type="AlphaFoldDB" id="A0A7R8WWH2"/>
<keyword evidence="6 7" id="KW-0131">Cell cycle</keyword>
<evidence type="ECO:0000256" key="1">
    <source>
        <dbReference type="ARBA" id="ARBA00006762"/>
    </source>
</evidence>
<name>A0A7R8WWH2_9CRUS</name>
<comment type="similarity">
    <text evidence="1 7">Belongs to the APC10 family.</text>
</comment>
<dbReference type="SUPFAM" id="SSF49785">
    <property type="entry name" value="Galactose-binding domain-like"/>
    <property type="match status" value="1"/>
</dbReference>
<dbReference type="PIRSF" id="PIRSF028841">
    <property type="entry name" value="APC10_sub"/>
    <property type="match status" value="1"/>
</dbReference>
<keyword evidence="5 7" id="KW-0833">Ubl conjugation pathway</keyword>
<proteinExistence type="inferred from homology"/>
<accession>A0A7R8WWH2</accession>
<keyword evidence="3 7" id="KW-0132">Cell division</keyword>
<dbReference type="CDD" id="cd08366">
    <property type="entry name" value="APC10"/>
    <property type="match status" value="1"/>
</dbReference>
<dbReference type="PANTHER" id="PTHR12936:SF0">
    <property type="entry name" value="ANAPHASE-PROMOTING COMPLEX SUBUNIT 10"/>
    <property type="match status" value="1"/>
</dbReference>
<dbReference type="InterPro" id="IPR008979">
    <property type="entry name" value="Galactose-bd-like_sf"/>
</dbReference>
<dbReference type="GO" id="GO:0051301">
    <property type="term" value="P:cell division"/>
    <property type="evidence" value="ECO:0007669"/>
    <property type="project" value="UniProtKB-KW"/>
</dbReference>
<evidence type="ECO:0000256" key="7">
    <source>
        <dbReference type="PIRNR" id="PIRNR028841"/>
    </source>
</evidence>
<gene>
    <name evidence="8" type="ORF">CTOB1V02_LOCUS17159</name>
</gene>
<dbReference type="PROSITE" id="PS51284">
    <property type="entry name" value="DOC"/>
    <property type="match status" value="1"/>
</dbReference>
<dbReference type="GO" id="GO:0070979">
    <property type="term" value="P:protein K11-linked ubiquitination"/>
    <property type="evidence" value="ECO:0007669"/>
    <property type="project" value="TreeGrafter"/>
</dbReference>
<evidence type="ECO:0000313" key="8">
    <source>
        <dbReference type="EMBL" id="CAD7239344.1"/>
    </source>
</evidence>
<evidence type="ECO:0000256" key="6">
    <source>
        <dbReference type="ARBA" id="ARBA00023306"/>
    </source>
</evidence>
<dbReference type="EMBL" id="OB723137">
    <property type="protein sequence ID" value="CAD7239344.1"/>
    <property type="molecule type" value="Genomic_DNA"/>
</dbReference>
<dbReference type="Gene3D" id="2.60.120.260">
    <property type="entry name" value="Galactose-binding domain-like"/>
    <property type="match status" value="1"/>
</dbReference>
<dbReference type="Pfam" id="PF03256">
    <property type="entry name" value="ANAPC10"/>
    <property type="match status" value="1"/>
</dbReference>
<dbReference type="FunFam" id="2.60.120.260:FF:000122">
    <property type="entry name" value="Anaphase-promoting complex subunit 10"/>
    <property type="match status" value="1"/>
</dbReference>
<dbReference type="PROSITE" id="PS51257">
    <property type="entry name" value="PROKAR_LIPOPROTEIN"/>
    <property type="match status" value="1"/>
</dbReference>
<evidence type="ECO:0000256" key="5">
    <source>
        <dbReference type="ARBA" id="ARBA00022786"/>
    </source>
</evidence>
<dbReference type="InterPro" id="IPR016901">
    <property type="entry name" value="APC10/Doc1"/>
</dbReference>
<comment type="function">
    <text evidence="7">Component of the anaphase promoting complex/cyclosome (APC/C), a cell cycle-regulated E3 ubiquitin-protein ligase complex that controls progression through mitosis and the G1 phase of the cell cycle.</text>
</comment>
<organism evidence="8">
    <name type="scientific">Cyprideis torosa</name>
    <dbReference type="NCBI Taxonomy" id="163714"/>
    <lineage>
        <taxon>Eukaryota</taxon>
        <taxon>Metazoa</taxon>
        <taxon>Ecdysozoa</taxon>
        <taxon>Arthropoda</taxon>
        <taxon>Crustacea</taxon>
        <taxon>Oligostraca</taxon>
        <taxon>Ostracoda</taxon>
        <taxon>Podocopa</taxon>
        <taxon>Podocopida</taxon>
        <taxon>Cytherocopina</taxon>
        <taxon>Cytheroidea</taxon>
        <taxon>Cytherideidae</taxon>
        <taxon>Cyprideis</taxon>
    </lineage>
</organism>
<evidence type="ECO:0000256" key="4">
    <source>
        <dbReference type="ARBA" id="ARBA00022776"/>
    </source>
</evidence>
<dbReference type="SMART" id="SM01337">
    <property type="entry name" value="APC10"/>
    <property type="match status" value="1"/>
</dbReference>
<protein>
    <recommendedName>
        <fullName evidence="2 7">Anaphase-promoting complex subunit 10</fullName>
    </recommendedName>
</protein>
<dbReference type="GO" id="GO:0005680">
    <property type="term" value="C:anaphase-promoting complex"/>
    <property type="evidence" value="ECO:0007669"/>
    <property type="project" value="InterPro"/>
</dbReference>